<dbReference type="InterPro" id="IPR012965">
    <property type="entry name" value="Msb1/Mug8_dom"/>
</dbReference>
<feature type="compositionally biased region" description="Basic and acidic residues" evidence="1">
    <location>
        <begin position="804"/>
        <end position="815"/>
    </location>
</feature>
<dbReference type="PANTHER" id="PTHR28093">
    <property type="entry name" value="MORPHOGENESIS-RELATED PROTEIN MSB1"/>
    <property type="match status" value="1"/>
</dbReference>
<dbReference type="AlphaFoldDB" id="B5RTF9"/>
<dbReference type="Proteomes" id="UP000000599">
    <property type="component" value="Chromosome D"/>
</dbReference>
<feature type="compositionally biased region" description="Basic residues" evidence="1">
    <location>
        <begin position="941"/>
        <end position="954"/>
    </location>
</feature>
<dbReference type="STRING" id="284592.B5RTF9"/>
<name>B5RTF9_DEBHA</name>
<dbReference type="eggNOG" id="ENOG502QUEY">
    <property type="taxonomic scope" value="Eukaryota"/>
</dbReference>
<dbReference type="EMBL" id="CR382136">
    <property type="protein sequence ID" value="CAR65644.1"/>
    <property type="molecule type" value="Genomic_DNA"/>
</dbReference>
<feature type="compositionally biased region" description="Low complexity" evidence="1">
    <location>
        <begin position="625"/>
        <end position="635"/>
    </location>
</feature>
<dbReference type="InParanoid" id="B5RTF9"/>
<protein>
    <submittedName>
        <fullName evidence="3">DEHA2D09174p</fullName>
    </submittedName>
</protein>
<accession>B5RTF9</accession>
<dbReference type="KEGG" id="dha:DEHA2D09174g"/>
<feature type="compositionally biased region" description="Polar residues" evidence="1">
    <location>
        <begin position="721"/>
        <end position="735"/>
    </location>
</feature>
<feature type="compositionally biased region" description="Pro residues" evidence="1">
    <location>
        <begin position="1210"/>
        <end position="1225"/>
    </location>
</feature>
<dbReference type="HOGENOM" id="CLU_006614_0_0_1"/>
<dbReference type="OMA" id="HNANSSE"/>
<feature type="compositionally biased region" description="Low complexity" evidence="1">
    <location>
        <begin position="1161"/>
        <end position="1171"/>
    </location>
</feature>
<feature type="compositionally biased region" description="Polar residues" evidence="1">
    <location>
        <begin position="1122"/>
        <end position="1150"/>
    </location>
</feature>
<dbReference type="PANTHER" id="PTHR28093:SF1">
    <property type="entry name" value="MORPHOGENESIS-RELATED PROTEIN MSB1"/>
    <property type="match status" value="1"/>
</dbReference>
<gene>
    <name evidence="3" type="ordered locus">DEHA2D09174g</name>
</gene>
<feature type="compositionally biased region" description="Low complexity" evidence="1">
    <location>
        <begin position="575"/>
        <end position="591"/>
    </location>
</feature>
<feature type="compositionally biased region" description="Polar residues" evidence="1">
    <location>
        <begin position="746"/>
        <end position="761"/>
    </location>
</feature>
<organism evidence="3 4">
    <name type="scientific">Debaryomyces hansenii (strain ATCC 36239 / CBS 767 / BCRC 21394 / JCM 1990 / NBRC 0083 / IGC 2968)</name>
    <name type="common">Yeast</name>
    <name type="synonym">Torulaspora hansenii</name>
    <dbReference type="NCBI Taxonomy" id="284592"/>
    <lineage>
        <taxon>Eukaryota</taxon>
        <taxon>Fungi</taxon>
        <taxon>Dikarya</taxon>
        <taxon>Ascomycota</taxon>
        <taxon>Saccharomycotina</taxon>
        <taxon>Pichiomycetes</taxon>
        <taxon>Debaryomycetaceae</taxon>
        <taxon>Debaryomyces</taxon>
    </lineage>
</organism>
<feature type="compositionally biased region" description="Polar residues" evidence="1">
    <location>
        <begin position="599"/>
        <end position="619"/>
    </location>
</feature>
<dbReference type="GO" id="GO:0005934">
    <property type="term" value="C:cellular bud tip"/>
    <property type="evidence" value="ECO:0007669"/>
    <property type="project" value="TreeGrafter"/>
</dbReference>
<keyword evidence="4" id="KW-1185">Reference proteome</keyword>
<feature type="region of interest" description="Disordered" evidence="1">
    <location>
        <begin position="539"/>
        <end position="686"/>
    </location>
</feature>
<dbReference type="InterPro" id="IPR037508">
    <property type="entry name" value="Msb1/Mug8"/>
</dbReference>
<dbReference type="CDD" id="cd04401">
    <property type="entry name" value="RhoGAP_fMSB1"/>
    <property type="match status" value="1"/>
</dbReference>
<feature type="region of interest" description="Disordered" evidence="1">
    <location>
        <begin position="462"/>
        <end position="482"/>
    </location>
</feature>
<dbReference type="GO" id="GO:0005935">
    <property type="term" value="C:cellular bud neck"/>
    <property type="evidence" value="ECO:0007669"/>
    <property type="project" value="TreeGrafter"/>
</dbReference>
<feature type="compositionally biased region" description="Basic and acidic residues" evidence="1">
    <location>
        <begin position="837"/>
        <end position="847"/>
    </location>
</feature>
<reference evidence="3 4" key="1">
    <citation type="journal article" date="2004" name="Nature">
        <title>Genome evolution in yeasts.</title>
        <authorList>
            <consortium name="Genolevures"/>
            <person name="Dujon B."/>
            <person name="Sherman D."/>
            <person name="Fischer G."/>
            <person name="Durrens P."/>
            <person name="Casaregola S."/>
            <person name="Lafontaine I."/>
            <person name="de Montigny J."/>
            <person name="Marck C."/>
            <person name="Neuveglise C."/>
            <person name="Talla E."/>
            <person name="Goffard N."/>
            <person name="Frangeul L."/>
            <person name="Aigle M."/>
            <person name="Anthouard V."/>
            <person name="Babour A."/>
            <person name="Barbe V."/>
            <person name="Barnay S."/>
            <person name="Blanchin S."/>
            <person name="Beckerich J.M."/>
            <person name="Beyne E."/>
            <person name="Bleykasten C."/>
            <person name="Boisrame A."/>
            <person name="Boyer J."/>
            <person name="Cattolico L."/>
            <person name="Confanioleri F."/>
            <person name="de Daruvar A."/>
            <person name="Despons L."/>
            <person name="Fabre E."/>
            <person name="Fairhead C."/>
            <person name="Ferry-Dumazet H."/>
            <person name="Groppi A."/>
            <person name="Hantraye F."/>
            <person name="Hennequin C."/>
            <person name="Jauniaux N."/>
            <person name="Joyet P."/>
            <person name="Kachouri R."/>
            <person name="Kerrest A."/>
            <person name="Koszul R."/>
            <person name="Lemaire M."/>
            <person name="Lesur I."/>
            <person name="Ma L."/>
            <person name="Muller H."/>
            <person name="Nicaud J.M."/>
            <person name="Nikolski M."/>
            <person name="Oztas S."/>
            <person name="Ozier-Kalogeropoulos O."/>
            <person name="Pellenz S."/>
            <person name="Potier S."/>
            <person name="Richard G.F."/>
            <person name="Straub M.L."/>
            <person name="Suleau A."/>
            <person name="Swennene D."/>
            <person name="Tekaia F."/>
            <person name="Wesolowski-Louvel M."/>
            <person name="Westhof E."/>
            <person name="Wirth B."/>
            <person name="Zeniou-Meyer M."/>
            <person name="Zivanovic I."/>
            <person name="Bolotin-Fukuhara M."/>
            <person name="Thierry A."/>
            <person name="Bouchier C."/>
            <person name="Caudron B."/>
            <person name="Scarpelli C."/>
            <person name="Gaillardin C."/>
            <person name="Weissenbach J."/>
            <person name="Wincker P."/>
            <person name="Souciet J.L."/>
        </authorList>
    </citation>
    <scope>NUCLEOTIDE SEQUENCE [LARGE SCALE GENOMIC DNA]</scope>
    <source>
        <strain evidence="4">ATCC 36239 / CBS 767 / BCRC 21394 / JCM 1990 / NBRC 0083 / IGC 2968</strain>
    </source>
</reference>
<feature type="compositionally biased region" description="Polar residues" evidence="1">
    <location>
        <begin position="826"/>
        <end position="835"/>
    </location>
</feature>
<feature type="compositionally biased region" description="Basic and acidic residues" evidence="1">
    <location>
        <begin position="559"/>
        <end position="568"/>
    </location>
</feature>
<feature type="compositionally biased region" description="Basic residues" evidence="1">
    <location>
        <begin position="848"/>
        <end position="858"/>
    </location>
</feature>
<dbReference type="VEuPathDB" id="FungiDB:DEHA2D09174g"/>
<feature type="compositionally biased region" description="Pro residues" evidence="1">
    <location>
        <begin position="895"/>
        <end position="929"/>
    </location>
</feature>
<evidence type="ECO:0000256" key="1">
    <source>
        <dbReference type="SAM" id="MobiDB-lite"/>
    </source>
</evidence>
<evidence type="ECO:0000313" key="4">
    <source>
        <dbReference type="Proteomes" id="UP000000599"/>
    </source>
</evidence>
<evidence type="ECO:0000259" key="2">
    <source>
        <dbReference type="Pfam" id="PF08101"/>
    </source>
</evidence>
<feature type="compositionally biased region" description="Polar residues" evidence="1">
    <location>
        <begin position="1042"/>
        <end position="1093"/>
    </location>
</feature>
<dbReference type="Pfam" id="PF08101">
    <property type="entry name" value="Msb1-Mug8_dom"/>
    <property type="match status" value="1"/>
</dbReference>
<dbReference type="GeneID" id="8998501"/>
<dbReference type="OrthoDB" id="3362494at2759"/>
<evidence type="ECO:0000313" key="3">
    <source>
        <dbReference type="EMBL" id="CAR65644.1"/>
    </source>
</evidence>
<feature type="compositionally biased region" description="Basic and acidic residues" evidence="1">
    <location>
        <begin position="709"/>
        <end position="720"/>
    </location>
</feature>
<dbReference type="RefSeq" id="XP_002770289.1">
    <property type="nucleotide sequence ID" value="XM_002770243.1"/>
</dbReference>
<feature type="region of interest" description="Disordered" evidence="1">
    <location>
        <begin position="709"/>
        <end position="1265"/>
    </location>
</feature>
<feature type="region of interest" description="Disordered" evidence="1">
    <location>
        <begin position="1"/>
        <end position="23"/>
    </location>
</feature>
<feature type="compositionally biased region" description="Polar residues" evidence="1">
    <location>
        <begin position="636"/>
        <end position="671"/>
    </location>
</feature>
<proteinExistence type="predicted"/>
<feature type="domain" description="Meiotically up-regulated protein Msb1/Mug8" evidence="2">
    <location>
        <begin position="33"/>
        <end position="436"/>
    </location>
</feature>
<sequence length="1279" mass="145001">MVISRNRMEDMELPDIPGSNARNNERTIIKSDQFTRKKLRGILHLITGELKSRGTKTPHIFLPFRSRIDDTKLELFISKIFPRGELIGMYDEIEVVEILRKFDEFTLICGLKYLWSRLPNNEIIGWDVYLEYKRKEKEAGYPKGAFLSIMPKCLSSPAHASIVYDFLDLLISIASNSQYNYLSGRKIAKMSSLWAFNGSTKPHQSPFYDATLSKENTFIDGLEYWKPSSEALFHLLLSFLRAMLPDNESDTLKLPKTLQSLLITNSYPPLENTDSIKSIITIPCVVIKSTKVSSNVYELLSKVRNTISFSKKDSFLSMENYTILKNIFQKSSTNEIVSSLTEESRRILTRLNSDPIDSNYDLYPGWSKPDLVTDPNIPLFSQINIEDVSLQDYYIWTWLSSLASDQTSHNKKLFGRSIVVEASLKGFQKWLIITEQVLDSEEYIRHFNGPSLENNKRIISNESYKDMPLPPPPPPSKDSDLLPKYRFNDDDFKIQVSADDDEFIYPTQVNDDELSDYRKYLESLSERQEDELASIFHQKASLRSNDKKATHRPPPPPLDAKEVSDRQQYHQTPTQSHSPQYDSPSQSYQPHLYEAEPYQSHQTESVPIPDQNNLNTTMLGSKYLSSSSAISSSASQYMTPEGSNSPRKINATSPYFATGNFSPNHPSNSGFNEPYENYETESESLARLKNQKSEEPYDDYHIAGFNAAKREYEQSREMDGHQSSGAADNRISSRQVDNHMAHEPINITSSSPQNRHMSPSPVSKDIPQMPVNKDIRQAPANNEPHYGPACHDLPPVPHQMEFQHLPDETNERYQMKDSYVPPVTNHDPTTAQFDQPSHADEDGTKEEKKKKRKHKKRKDQQSPVHKNGSFDHHQEAFYGNLPPGPPPSLGQFPPGQFPPGPPPPGMVPPFLEPNPSGIPPFFPPGPPPGMEESPKESSSQSKKKEKVRKNKKVVAQRQEESVINSSSMPIEQDMNFDDAKLPQLHFDPPEKNPNTINPQPGLDNHSPESPQNQPHRYNPRKMSPPNNFSEPDLQHVPPQSIPPQHSSTPHIKINNEYQSTPQRARRQSPPQVQQFHQPGHNHAQQMSPSTVHGSRSVPHIMSPPVQHPGSQSAPHLPMQPDYSAQPQISAPHMRSNSPYNNGHSHNQQFRHPQGHPPPVQHQPYQPTNNSYAPPPPNPNFYQPPSNNDPNIGHYQSPPPNNSTPIHPQVYYPPGPQQQYYPPPHPQMIAPQRMPARPYGQPPSNNLPMMNIPAGVKHKKNGKSSKADLRAAFNQSTFGI</sequence>
<feature type="compositionally biased region" description="Basic and acidic residues" evidence="1">
    <location>
        <begin position="1"/>
        <end position="10"/>
    </location>
</feature>